<gene>
    <name evidence="1" type="ORF">DERYTH_LOCUS4140</name>
</gene>
<keyword evidence="2" id="KW-1185">Reference proteome</keyword>
<proteinExistence type="predicted"/>
<comment type="caution">
    <text evidence="1">The sequence shown here is derived from an EMBL/GenBank/DDBJ whole genome shotgun (WGS) entry which is preliminary data.</text>
</comment>
<protein>
    <submittedName>
        <fullName evidence="1">2621_t:CDS:1</fullName>
    </submittedName>
</protein>
<dbReference type="EMBL" id="CAJVPY010001554">
    <property type="protein sequence ID" value="CAG8526698.1"/>
    <property type="molecule type" value="Genomic_DNA"/>
</dbReference>
<evidence type="ECO:0000313" key="1">
    <source>
        <dbReference type="EMBL" id="CAG8526698.1"/>
    </source>
</evidence>
<dbReference type="AlphaFoldDB" id="A0A9N9AF13"/>
<evidence type="ECO:0000313" key="2">
    <source>
        <dbReference type="Proteomes" id="UP000789405"/>
    </source>
</evidence>
<dbReference type="Proteomes" id="UP000789405">
    <property type="component" value="Unassembled WGS sequence"/>
</dbReference>
<dbReference type="OrthoDB" id="2442380at2759"/>
<accession>A0A9N9AF13</accession>
<name>A0A9N9AF13_9GLOM</name>
<sequence length="171" mass="19512">SQRQSVIEKKFNTIIDKIKSLPDNEILKIESLINIMTYSKGKVKGEIISPYLQKKAIEFLETTSLTNSNNQLKSFYMKIIKAKKAKQDYISKIRSVAQKSKKITKDQFKKAVNKMIKNNNEYSTEFVKLATSISNIETISLSAATEYTKKIITFLIGKPPNHWISTGTLSR</sequence>
<feature type="non-terminal residue" evidence="1">
    <location>
        <position position="1"/>
    </location>
</feature>
<organism evidence="1 2">
    <name type="scientific">Dentiscutata erythropus</name>
    <dbReference type="NCBI Taxonomy" id="1348616"/>
    <lineage>
        <taxon>Eukaryota</taxon>
        <taxon>Fungi</taxon>
        <taxon>Fungi incertae sedis</taxon>
        <taxon>Mucoromycota</taxon>
        <taxon>Glomeromycotina</taxon>
        <taxon>Glomeromycetes</taxon>
        <taxon>Diversisporales</taxon>
        <taxon>Gigasporaceae</taxon>
        <taxon>Dentiscutata</taxon>
    </lineage>
</organism>
<reference evidence="1" key="1">
    <citation type="submission" date="2021-06" db="EMBL/GenBank/DDBJ databases">
        <authorList>
            <person name="Kallberg Y."/>
            <person name="Tangrot J."/>
            <person name="Rosling A."/>
        </authorList>
    </citation>
    <scope>NUCLEOTIDE SEQUENCE</scope>
    <source>
        <strain evidence="1">MA453B</strain>
    </source>
</reference>